<evidence type="ECO:0000259" key="1">
    <source>
        <dbReference type="SMART" id="SM00128"/>
    </source>
</evidence>
<dbReference type="GO" id="GO:0046856">
    <property type="term" value="P:phosphatidylinositol dephosphorylation"/>
    <property type="evidence" value="ECO:0007669"/>
    <property type="project" value="InterPro"/>
</dbReference>
<accession>A0A0R3P9Q1</accession>
<dbReference type="Proteomes" id="UP000267027">
    <property type="component" value="Unassembled WGS sequence"/>
</dbReference>
<dbReference type="GO" id="GO:0005737">
    <property type="term" value="C:cytoplasm"/>
    <property type="evidence" value="ECO:0007669"/>
    <property type="project" value="TreeGrafter"/>
</dbReference>
<evidence type="ECO:0000313" key="3">
    <source>
        <dbReference type="Proteomes" id="UP000267027"/>
    </source>
</evidence>
<dbReference type="GO" id="GO:0004439">
    <property type="term" value="F:phosphatidylinositol-4,5-bisphosphate 5-phosphatase activity"/>
    <property type="evidence" value="ECO:0007669"/>
    <property type="project" value="TreeGrafter"/>
</dbReference>
<keyword evidence="3" id="KW-1185">Reference proteome</keyword>
<protein>
    <submittedName>
        <fullName evidence="4">IPPc domain-containing protein</fullName>
    </submittedName>
</protein>
<reference evidence="4" key="1">
    <citation type="submission" date="2017-02" db="UniProtKB">
        <authorList>
            <consortium name="WormBaseParasite"/>
        </authorList>
    </citation>
    <scope>IDENTIFICATION</scope>
</reference>
<proteinExistence type="predicted"/>
<dbReference type="STRING" id="334426.A0A0R3P9Q1"/>
<dbReference type="PANTHER" id="PTHR11200:SF275">
    <property type="entry name" value="LD06095P"/>
    <property type="match status" value="1"/>
</dbReference>
<gene>
    <name evidence="2" type="ORF">ACOC_LOCUS167</name>
</gene>
<dbReference type="PANTHER" id="PTHR11200">
    <property type="entry name" value="INOSITOL 5-PHOSPHATASE"/>
    <property type="match status" value="1"/>
</dbReference>
<evidence type="ECO:0000313" key="2">
    <source>
        <dbReference type="EMBL" id="VDM51752.1"/>
    </source>
</evidence>
<sequence length="439" mass="50512">MTRGGLSMYPVLLSFQTSLVPICRAPRDGRLGEPWARRSIPCVCRSAISNHCPISAHTCYRGVVFGFGNVPIPSEDNIAKLVNRKLSIRAITWNINEKPVKILSLLADHLKYMSTHLEDIILIALQEIPPSTATFHEDALAIISKPLHQTHVTYLSYRAWSQMVFLLMRKSHTCFTTEPMVRFVSCNTLTKPMRTKGAIGVCLRIYQRWTVIIACHLTHSSALERIQNYHKVMKNLKFSTLCSFTGNDGILHADCVLWIGDLNFRIMKDSGIQWNSHPHGLSSSDIENIIKDDELAIIRQKELAFTVFSEAPIKFAPTYKFEIGTNNYVADRIPSYTDRILFWTKQASWLECTSYNIIQKVSQSDHRPVFATFQLEAINKKTPRRFNSDRTIENSSRKCHEENNLEKIDRRLMKTQVTRQSAFLKDRRKISNQYYQKLL</sequence>
<dbReference type="AlphaFoldDB" id="A0A0R3P9Q1"/>
<dbReference type="InterPro" id="IPR036691">
    <property type="entry name" value="Endo/exonu/phosph_ase_sf"/>
</dbReference>
<name>A0A0R3P9Q1_ANGCS</name>
<dbReference type="EMBL" id="UYYA01000012">
    <property type="protein sequence ID" value="VDM51752.1"/>
    <property type="molecule type" value="Genomic_DNA"/>
</dbReference>
<dbReference type="OrthoDB" id="2248459at2759"/>
<dbReference type="InterPro" id="IPR046985">
    <property type="entry name" value="IP5"/>
</dbReference>
<dbReference type="InterPro" id="IPR000300">
    <property type="entry name" value="IPPc"/>
</dbReference>
<dbReference type="Pfam" id="PF22669">
    <property type="entry name" value="Exo_endo_phos2"/>
    <property type="match status" value="1"/>
</dbReference>
<organism evidence="4">
    <name type="scientific">Angiostrongylus costaricensis</name>
    <name type="common">Nematode worm</name>
    <dbReference type="NCBI Taxonomy" id="334426"/>
    <lineage>
        <taxon>Eukaryota</taxon>
        <taxon>Metazoa</taxon>
        <taxon>Ecdysozoa</taxon>
        <taxon>Nematoda</taxon>
        <taxon>Chromadorea</taxon>
        <taxon>Rhabditida</taxon>
        <taxon>Rhabditina</taxon>
        <taxon>Rhabditomorpha</taxon>
        <taxon>Strongyloidea</taxon>
        <taxon>Metastrongylidae</taxon>
        <taxon>Angiostrongylus</taxon>
    </lineage>
</organism>
<evidence type="ECO:0000313" key="4">
    <source>
        <dbReference type="WBParaSite" id="ACOC_0000016601-mRNA-1"/>
    </source>
</evidence>
<dbReference type="WBParaSite" id="ACOC_0000016601-mRNA-1">
    <property type="protein sequence ID" value="ACOC_0000016601-mRNA-1"/>
    <property type="gene ID" value="ACOC_0000016601"/>
</dbReference>
<dbReference type="Gene3D" id="3.60.10.10">
    <property type="entry name" value="Endonuclease/exonuclease/phosphatase"/>
    <property type="match status" value="1"/>
</dbReference>
<dbReference type="SUPFAM" id="SSF56219">
    <property type="entry name" value="DNase I-like"/>
    <property type="match status" value="1"/>
</dbReference>
<dbReference type="GO" id="GO:0005886">
    <property type="term" value="C:plasma membrane"/>
    <property type="evidence" value="ECO:0007669"/>
    <property type="project" value="TreeGrafter"/>
</dbReference>
<dbReference type="SMART" id="SM00128">
    <property type="entry name" value="IPPc"/>
    <property type="match status" value="1"/>
</dbReference>
<feature type="domain" description="Inositol polyphosphate-related phosphatase" evidence="1">
    <location>
        <begin position="84"/>
        <end position="381"/>
    </location>
</feature>
<dbReference type="GO" id="GO:0001726">
    <property type="term" value="C:ruffle"/>
    <property type="evidence" value="ECO:0007669"/>
    <property type="project" value="TreeGrafter"/>
</dbReference>
<reference evidence="2 3" key="2">
    <citation type="submission" date="2018-11" db="EMBL/GenBank/DDBJ databases">
        <authorList>
            <consortium name="Pathogen Informatics"/>
        </authorList>
    </citation>
    <scope>NUCLEOTIDE SEQUENCE [LARGE SCALE GENOMIC DNA]</scope>
    <source>
        <strain evidence="2 3">Costa Rica</strain>
    </source>
</reference>
<dbReference type="OMA" id="MCLTWNV"/>